<accession>A0A9W7FW95</accession>
<keyword evidence="2" id="KW-1185">Reference proteome</keyword>
<protein>
    <submittedName>
        <fullName evidence="1">Uncharacterized protein</fullName>
    </submittedName>
</protein>
<evidence type="ECO:0000313" key="1">
    <source>
        <dbReference type="EMBL" id="GMI23710.1"/>
    </source>
</evidence>
<sequence length="89" mass="10180">MSFVANLQKAIMPLMSPATYRTAFLNMRTTYDPQVRAGKFMPLIHFMMAVGTIGYVQEYYAIGRFHVAHGQHEKEHALAEYKAKHGSHH</sequence>
<organism evidence="1 2">
    <name type="scientific">Triparma columacea</name>
    <dbReference type="NCBI Taxonomy" id="722753"/>
    <lineage>
        <taxon>Eukaryota</taxon>
        <taxon>Sar</taxon>
        <taxon>Stramenopiles</taxon>
        <taxon>Ochrophyta</taxon>
        <taxon>Bolidophyceae</taxon>
        <taxon>Parmales</taxon>
        <taxon>Triparmaceae</taxon>
        <taxon>Triparma</taxon>
    </lineage>
</organism>
<gene>
    <name evidence="1" type="ORF">TrCOL_g3177</name>
</gene>
<dbReference type="EMBL" id="BRYA01000573">
    <property type="protein sequence ID" value="GMI23710.1"/>
    <property type="molecule type" value="Genomic_DNA"/>
</dbReference>
<dbReference type="AlphaFoldDB" id="A0A9W7FW95"/>
<proteinExistence type="predicted"/>
<reference evidence="2" key="1">
    <citation type="journal article" date="2023" name="Commun. Biol.">
        <title>Genome analysis of Parmales, the sister group of diatoms, reveals the evolutionary specialization of diatoms from phago-mixotrophs to photoautotrophs.</title>
        <authorList>
            <person name="Ban H."/>
            <person name="Sato S."/>
            <person name="Yoshikawa S."/>
            <person name="Yamada K."/>
            <person name="Nakamura Y."/>
            <person name="Ichinomiya M."/>
            <person name="Sato N."/>
            <person name="Blanc-Mathieu R."/>
            <person name="Endo H."/>
            <person name="Kuwata A."/>
            <person name="Ogata H."/>
        </authorList>
    </citation>
    <scope>NUCLEOTIDE SEQUENCE [LARGE SCALE GENOMIC DNA]</scope>
</reference>
<dbReference type="OrthoDB" id="195776at2759"/>
<dbReference type="Proteomes" id="UP001165065">
    <property type="component" value="Unassembled WGS sequence"/>
</dbReference>
<evidence type="ECO:0000313" key="2">
    <source>
        <dbReference type="Proteomes" id="UP001165065"/>
    </source>
</evidence>
<name>A0A9W7FW95_9STRA</name>
<comment type="caution">
    <text evidence="1">The sequence shown here is derived from an EMBL/GenBank/DDBJ whole genome shotgun (WGS) entry which is preliminary data.</text>
</comment>